<dbReference type="AlphaFoldDB" id="A0A811QWA3"/>
<reference evidence="2" key="1">
    <citation type="submission" date="2020-10" db="EMBL/GenBank/DDBJ databases">
        <authorList>
            <person name="Han B."/>
            <person name="Lu T."/>
            <person name="Zhao Q."/>
            <person name="Huang X."/>
            <person name="Zhao Y."/>
        </authorList>
    </citation>
    <scope>NUCLEOTIDE SEQUENCE</scope>
</reference>
<sequence>MAQPEGARGSDLTWDQVDEAIGASCELRGRNLPRTYARRARHISRVVEEDEEEGEEEEIILDDDDIDDFGEQPMDAT</sequence>
<comment type="caution">
    <text evidence="2">The sequence shown here is derived from an EMBL/GenBank/DDBJ whole genome shotgun (WGS) entry which is preliminary data.</text>
</comment>
<dbReference type="OrthoDB" id="1937245at2759"/>
<accession>A0A811QWA3</accession>
<dbReference type="Proteomes" id="UP000604825">
    <property type="component" value="Unassembled WGS sequence"/>
</dbReference>
<proteinExistence type="predicted"/>
<keyword evidence="3" id="KW-1185">Reference proteome</keyword>
<evidence type="ECO:0000313" key="2">
    <source>
        <dbReference type="EMBL" id="CAD6261249.1"/>
    </source>
</evidence>
<dbReference type="EMBL" id="CAJGYO010000011">
    <property type="protein sequence ID" value="CAD6261249.1"/>
    <property type="molecule type" value="Genomic_DNA"/>
</dbReference>
<evidence type="ECO:0000313" key="3">
    <source>
        <dbReference type="Proteomes" id="UP000604825"/>
    </source>
</evidence>
<name>A0A811QWA3_9POAL</name>
<protein>
    <submittedName>
        <fullName evidence="2">Uncharacterized protein</fullName>
    </submittedName>
</protein>
<feature type="compositionally biased region" description="Acidic residues" evidence="1">
    <location>
        <begin position="48"/>
        <end position="70"/>
    </location>
</feature>
<organism evidence="2 3">
    <name type="scientific">Miscanthus lutarioriparius</name>
    <dbReference type="NCBI Taxonomy" id="422564"/>
    <lineage>
        <taxon>Eukaryota</taxon>
        <taxon>Viridiplantae</taxon>
        <taxon>Streptophyta</taxon>
        <taxon>Embryophyta</taxon>
        <taxon>Tracheophyta</taxon>
        <taxon>Spermatophyta</taxon>
        <taxon>Magnoliopsida</taxon>
        <taxon>Liliopsida</taxon>
        <taxon>Poales</taxon>
        <taxon>Poaceae</taxon>
        <taxon>PACMAD clade</taxon>
        <taxon>Panicoideae</taxon>
        <taxon>Andropogonodae</taxon>
        <taxon>Andropogoneae</taxon>
        <taxon>Saccharinae</taxon>
        <taxon>Miscanthus</taxon>
    </lineage>
</organism>
<gene>
    <name evidence="2" type="ORF">NCGR_LOCUS44670</name>
</gene>
<evidence type="ECO:0000256" key="1">
    <source>
        <dbReference type="SAM" id="MobiDB-lite"/>
    </source>
</evidence>
<feature type="region of interest" description="Disordered" evidence="1">
    <location>
        <begin position="47"/>
        <end position="77"/>
    </location>
</feature>